<organism evidence="8 9">
    <name type="scientific">Paraphoma chrysanthemicola</name>
    <dbReference type="NCBI Taxonomy" id="798071"/>
    <lineage>
        <taxon>Eukaryota</taxon>
        <taxon>Fungi</taxon>
        <taxon>Dikarya</taxon>
        <taxon>Ascomycota</taxon>
        <taxon>Pezizomycotina</taxon>
        <taxon>Dothideomycetes</taxon>
        <taxon>Pleosporomycetidae</taxon>
        <taxon>Pleosporales</taxon>
        <taxon>Pleosporineae</taxon>
        <taxon>Phaeosphaeriaceae</taxon>
        <taxon>Paraphoma</taxon>
    </lineage>
</organism>
<keyword evidence="7" id="KW-0732">Signal</keyword>
<accession>A0A8K0VWS9</accession>
<evidence type="ECO:0000256" key="2">
    <source>
        <dbReference type="ARBA" id="ARBA00022692"/>
    </source>
</evidence>
<evidence type="ECO:0000256" key="7">
    <source>
        <dbReference type="SAM" id="SignalP"/>
    </source>
</evidence>
<keyword evidence="9" id="KW-1185">Reference proteome</keyword>
<name>A0A8K0VWS9_9PLEO</name>
<dbReference type="EMBL" id="JAGMVJ010000012">
    <property type="protein sequence ID" value="KAH7084363.1"/>
    <property type="molecule type" value="Genomic_DNA"/>
</dbReference>
<evidence type="ECO:0000256" key="3">
    <source>
        <dbReference type="ARBA" id="ARBA00022989"/>
    </source>
</evidence>
<comment type="subcellular location">
    <subcellularLocation>
        <location evidence="1">Membrane</location>
        <topology evidence="1">Single-pass membrane protein</topology>
    </subcellularLocation>
</comment>
<keyword evidence="4 6" id="KW-0472">Membrane</keyword>
<reference evidence="8" key="1">
    <citation type="journal article" date="2021" name="Nat. Commun.">
        <title>Genetic determinants of endophytism in the Arabidopsis root mycobiome.</title>
        <authorList>
            <person name="Mesny F."/>
            <person name="Miyauchi S."/>
            <person name="Thiergart T."/>
            <person name="Pickel B."/>
            <person name="Atanasova L."/>
            <person name="Karlsson M."/>
            <person name="Huettel B."/>
            <person name="Barry K.W."/>
            <person name="Haridas S."/>
            <person name="Chen C."/>
            <person name="Bauer D."/>
            <person name="Andreopoulos W."/>
            <person name="Pangilinan J."/>
            <person name="LaButti K."/>
            <person name="Riley R."/>
            <person name="Lipzen A."/>
            <person name="Clum A."/>
            <person name="Drula E."/>
            <person name="Henrissat B."/>
            <person name="Kohler A."/>
            <person name="Grigoriev I.V."/>
            <person name="Martin F.M."/>
            <person name="Hacquard S."/>
        </authorList>
    </citation>
    <scope>NUCLEOTIDE SEQUENCE</scope>
    <source>
        <strain evidence="8">MPI-SDFR-AT-0120</strain>
    </source>
</reference>
<feature type="signal peptide" evidence="7">
    <location>
        <begin position="1"/>
        <end position="18"/>
    </location>
</feature>
<dbReference type="GO" id="GO:0071944">
    <property type="term" value="C:cell periphery"/>
    <property type="evidence" value="ECO:0007669"/>
    <property type="project" value="UniProtKB-ARBA"/>
</dbReference>
<feature type="chain" id="PRO_5035442484" description="Mid2 domain-containing protein" evidence="7">
    <location>
        <begin position="19"/>
        <end position="309"/>
    </location>
</feature>
<protein>
    <recommendedName>
        <fullName evidence="10">Mid2 domain-containing protein</fullName>
    </recommendedName>
</protein>
<evidence type="ECO:0000256" key="5">
    <source>
        <dbReference type="SAM" id="MobiDB-lite"/>
    </source>
</evidence>
<dbReference type="GO" id="GO:0016020">
    <property type="term" value="C:membrane"/>
    <property type="evidence" value="ECO:0007669"/>
    <property type="project" value="UniProtKB-SubCell"/>
</dbReference>
<dbReference type="InterPro" id="IPR051694">
    <property type="entry name" value="Immunoregulatory_rcpt-like"/>
</dbReference>
<sequence>MVSPVVYLLVVFAVQAWCQTVQDDWVAPAAPDESTSVQSGFPFTLMWKTTLQNNFKTYCPSCDVRKLDLWVTSFNGKKYKYKIGGSVDITSITLFRWDVNVPSAALSDNRIWVLRFTAFGSTDPFTEQISSSAFSINGPPQPSTVVNTVTAQPSIATSSVISSSSTPASLSVGTSSSTSFNLSPSSTVITTPAQPNGESNSKTWLAGVVIGPVVGIAIGAALTWFLLRRRKKNKKTQHGPVDEHNQNLERNDDKYSYQSPEQAKPTVLHEGMREQTQWQSHSSLNGQYPVEAPDGAPPPAELWQGNYRA</sequence>
<dbReference type="PANTHER" id="PTHR15549:SF26">
    <property type="entry name" value="AXIAL BUDDING PATTERN PROTEIN 2-RELATED"/>
    <property type="match status" value="1"/>
</dbReference>
<feature type="region of interest" description="Disordered" evidence="5">
    <location>
        <begin position="232"/>
        <end position="309"/>
    </location>
</feature>
<evidence type="ECO:0000313" key="9">
    <source>
        <dbReference type="Proteomes" id="UP000813461"/>
    </source>
</evidence>
<dbReference type="AlphaFoldDB" id="A0A8K0VWS9"/>
<evidence type="ECO:0000256" key="6">
    <source>
        <dbReference type="SAM" id="Phobius"/>
    </source>
</evidence>
<proteinExistence type="predicted"/>
<feature type="compositionally biased region" description="Low complexity" evidence="5">
    <location>
        <begin position="175"/>
        <end position="187"/>
    </location>
</feature>
<feature type="transmembrane region" description="Helical" evidence="6">
    <location>
        <begin position="204"/>
        <end position="227"/>
    </location>
</feature>
<gene>
    <name evidence="8" type="ORF">FB567DRAFT_580925</name>
</gene>
<feature type="compositionally biased region" description="Polar residues" evidence="5">
    <location>
        <begin position="274"/>
        <end position="286"/>
    </location>
</feature>
<evidence type="ECO:0000256" key="4">
    <source>
        <dbReference type="ARBA" id="ARBA00023136"/>
    </source>
</evidence>
<dbReference type="Proteomes" id="UP000813461">
    <property type="component" value="Unassembled WGS sequence"/>
</dbReference>
<feature type="region of interest" description="Disordered" evidence="5">
    <location>
        <begin position="175"/>
        <end position="199"/>
    </location>
</feature>
<dbReference type="PANTHER" id="PTHR15549">
    <property type="entry name" value="PAIRED IMMUNOGLOBULIN-LIKE TYPE 2 RECEPTOR"/>
    <property type="match status" value="1"/>
</dbReference>
<evidence type="ECO:0000313" key="8">
    <source>
        <dbReference type="EMBL" id="KAH7084363.1"/>
    </source>
</evidence>
<keyword evidence="3 6" id="KW-1133">Transmembrane helix</keyword>
<feature type="compositionally biased region" description="Basic and acidic residues" evidence="5">
    <location>
        <begin position="240"/>
        <end position="255"/>
    </location>
</feature>
<feature type="compositionally biased region" description="Polar residues" evidence="5">
    <location>
        <begin position="188"/>
        <end position="199"/>
    </location>
</feature>
<comment type="caution">
    <text evidence="8">The sequence shown here is derived from an EMBL/GenBank/DDBJ whole genome shotgun (WGS) entry which is preliminary data.</text>
</comment>
<evidence type="ECO:0008006" key="10">
    <source>
        <dbReference type="Google" id="ProtNLM"/>
    </source>
</evidence>
<dbReference type="CDD" id="cd12087">
    <property type="entry name" value="TM_EGFR-like"/>
    <property type="match status" value="1"/>
</dbReference>
<keyword evidence="2 6" id="KW-0812">Transmembrane</keyword>
<dbReference type="OrthoDB" id="4500576at2759"/>
<evidence type="ECO:0000256" key="1">
    <source>
        <dbReference type="ARBA" id="ARBA00004167"/>
    </source>
</evidence>